<dbReference type="Proteomes" id="UP000028181">
    <property type="component" value="Plasmid pHAMBI540a"/>
</dbReference>
<dbReference type="OrthoDB" id="8366098at2"/>
<dbReference type="HOGENOM" id="CLU_1990861_0_0_5"/>
<name>A0A068SWZ1_NEOGA</name>
<reference evidence="2" key="1">
    <citation type="journal article" date="2014" name="BMC Genomics">
        <title>Genome sequencing of two Neorhizobium galegae strains reveals a noeT gene responsible for the unusual acetylation of the nodulation factors.</title>
        <authorList>
            <person name="Osterman J."/>
            <person name="Marsh J."/>
            <person name="Laine P.K."/>
            <person name="Zeng Z."/>
            <person name="Alatalo E."/>
            <person name="Sullivan J.T."/>
            <person name="Young J.P."/>
            <person name="Thomas-Oates J."/>
            <person name="Paulin L."/>
            <person name="Lindstrom K."/>
        </authorList>
    </citation>
    <scope>NUCLEOTIDE SEQUENCE [LARGE SCALE GENOMIC DNA]</scope>
    <source>
        <strain evidence="2">HAMBI 540</strain>
    </source>
</reference>
<dbReference type="eggNOG" id="ENOG5031AY8">
    <property type="taxonomic scope" value="Bacteria"/>
</dbReference>
<keyword evidence="2" id="KW-1185">Reference proteome</keyword>
<gene>
    <name evidence="1" type="ORF">RG540_PA00690</name>
</gene>
<dbReference type="EMBL" id="HG938354">
    <property type="protein sequence ID" value="CDN50748.1"/>
    <property type="molecule type" value="Genomic_DNA"/>
</dbReference>
<dbReference type="AlphaFoldDB" id="A0A068SWZ1"/>
<proteinExistence type="predicted"/>
<protein>
    <submittedName>
        <fullName evidence="1">Uncharacterized protein</fullName>
    </submittedName>
</protein>
<geneLocation type="plasmid" evidence="2">
    <name>II</name>
</geneLocation>
<dbReference type="RefSeq" id="WP_151046650.1">
    <property type="nucleotide sequence ID" value="NZ_HG938354.1"/>
</dbReference>
<dbReference type="KEGG" id="ngg:RG540_PA00690"/>
<dbReference type="GeneID" id="24261314"/>
<evidence type="ECO:0000313" key="2">
    <source>
        <dbReference type="Proteomes" id="UP000028181"/>
    </source>
</evidence>
<accession>A0A068SWZ1</accession>
<sequence length="110" mass="12180">MTEHLKEAGYPGQIDIGGDRSAVTYKLKASKEDNGAFHVAVSLSAPRDWLLKHGFRNEATLVRQGGVEMPIHFEETLNVADNISVTLRADDAVMASMDELRRAFPELRPT</sequence>
<keyword evidence="1" id="KW-0614">Plasmid</keyword>
<dbReference type="PATRIC" id="fig|1028800.3.peg.4675"/>
<organism evidence="1 2">
    <name type="scientific">Neorhizobium galegae bv. orientalis str. HAMBI 540</name>
    <dbReference type="NCBI Taxonomy" id="1028800"/>
    <lineage>
        <taxon>Bacteria</taxon>
        <taxon>Pseudomonadati</taxon>
        <taxon>Pseudomonadota</taxon>
        <taxon>Alphaproteobacteria</taxon>
        <taxon>Hyphomicrobiales</taxon>
        <taxon>Rhizobiaceae</taxon>
        <taxon>Rhizobium/Agrobacterium group</taxon>
        <taxon>Neorhizobium</taxon>
    </lineage>
</organism>
<evidence type="ECO:0000313" key="1">
    <source>
        <dbReference type="EMBL" id="CDN50748.1"/>
    </source>
</evidence>